<dbReference type="InterPro" id="IPR013714">
    <property type="entry name" value="Golgi_TVP15"/>
</dbReference>
<reference evidence="6 7" key="1">
    <citation type="journal article" date="2013" name="PLoS ONE">
        <title>Predicting the Proteins of Angomonas deanei, Strigomonas culicis and Their Respective Endosymbionts Reveals New Aspects of the Trypanosomatidae Family.</title>
        <authorList>
            <person name="Motta M.C."/>
            <person name="Martins A.C."/>
            <person name="de Souza S.S."/>
            <person name="Catta-Preta C.M."/>
            <person name="Silva R."/>
            <person name="Klein C.C."/>
            <person name="de Almeida L.G."/>
            <person name="de Lima Cunha O."/>
            <person name="Ciapina L.P."/>
            <person name="Brocchi M."/>
            <person name="Colabardini A.C."/>
            <person name="de Araujo Lima B."/>
            <person name="Machado C.R."/>
            <person name="de Almeida Soares C.M."/>
            <person name="Probst C.M."/>
            <person name="de Menezes C.B."/>
            <person name="Thompson C.E."/>
            <person name="Bartholomeu D.C."/>
            <person name="Gradia D.F."/>
            <person name="Pavoni D.P."/>
            <person name="Grisard E.C."/>
            <person name="Fantinatti-Garboggini F."/>
            <person name="Marchini F.K."/>
            <person name="Rodrigues-Luiz G.F."/>
            <person name="Wagner G."/>
            <person name="Goldman G.H."/>
            <person name="Fietto J.L."/>
            <person name="Elias M.C."/>
            <person name="Goldman M.H."/>
            <person name="Sagot M.F."/>
            <person name="Pereira M."/>
            <person name="Stoco P.H."/>
            <person name="de Mendonca-Neto R.P."/>
            <person name="Teixeira S.M."/>
            <person name="Maciel T.E."/>
            <person name="de Oliveira Mendes T.A."/>
            <person name="Urmenyi T.P."/>
            <person name="de Souza W."/>
            <person name="Schenkman S."/>
            <person name="de Vasconcelos A.T."/>
        </authorList>
    </citation>
    <scope>NUCLEOTIDE SEQUENCE [LARGE SCALE GENOMIC DNA]</scope>
</reference>
<feature type="transmembrane region" description="Helical" evidence="5">
    <location>
        <begin position="46"/>
        <end position="66"/>
    </location>
</feature>
<gene>
    <name evidence="6" type="ORF">STCU_11743</name>
</gene>
<feature type="transmembrane region" description="Helical" evidence="5">
    <location>
        <begin position="87"/>
        <end position="106"/>
    </location>
</feature>
<keyword evidence="4 5" id="KW-0472">Membrane</keyword>
<comment type="subcellular location">
    <subcellularLocation>
        <location evidence="1">Membrane</location>
        <topology evidence="1">Multi-pass membrane protein</topology>
    </subcellularLocation>
</comment>
<evidence type="ECO:0000256" key="4">
    <source>
        <dbReference type="ARBA" id="ARBA00023136"/>
    </source>
</evidence>
<protein>
    <submittedName>
        <fullName evidence="6">Uncharacterized protein</fullName>
    </submittedName>
</protein>
<keyword evidence="2 5" id="KW-0812">Transmembrane</keyword>
<accession>S9UM89</accession>
<dbReference type="GO" id="GO:0016020">
    <property type="term" value="C:membrane"/>
    <property type="evidence" value="ECO:0007669"/>
    <property type="project" value="UniProtKB-SubCell"/>
</dbReference>
<evidence type="ECO:0000256" key="1">
    <source>
        <dbReference type="ARBA" id="ARBA00004141"/>
    </source>
</evidence>
<sequence length="148" mass="15830">MSEVNTPKFPRVPHSTWARGLIWLNGVSLLVCGAIAFVLNCMTFSGISHVFVCLYWVLFGVITILVELRLPFAERFFGFSCTKCGQAVFFIFAGTLGVSLGIGLTAAKLIPFIAGIASVAIGAACYTDAVITDKVSTSRNTVTVETVV</sequence>
<dbReference type="Pfam" id="PF08507">
    <property type="entry name" value="COPI_assoc"/>
    <property type="match status" value="1"/>
</dbReference>
<evidence type="ECO:0000313" key="6">
    <source>
        <dbReference type="EMBL" id="EPY15821.1"/>
    </source>
</evidence>
<proteinExistence type="predicted"/>
<comment type="caution">
    <text evidence="6">The sequence shown here is derived from an EMBL/GenBank/DDBJ whole genome shotgun (WGS) entry which is preliminary data.</text>
</comment>
<keyword evidence="7" id="KW-1185">Reference proteome</keyword>
<evidence type="ECO:0000313" key="7">
    <source>
        <dbReference type="Proteomes" id="UP000015354"/>
    </source>
</evidence>
<dbReference type="Proteomes" id="UP000015354">
    <property type="component" value="Unassembled WGS sequence"/>
</dbReference>
<evidence type="ECO:0000256" key="3">
    <source>
        <dbReference type="ARBA" id="ARBA00022989"/>
    </source>
</evidence>
<evidence type="ECO:0000256" key="2">
    <source>
        <dbReference type="ARBA" id="ARBA00022692"/>
    </source>
</evidence>
<dbReference type="EMBL" id="ATMH01011720">
    <property type="protein sequence ID" value="EPY15821.1"/>
    <property type="molecule type" value="Genomic_DNA"/>
</dbReference>
<organism evidence="6 7">
    <name type="scientific">Strigomonas culicis</name>
    <dbReference type="NCBI Taxonomy" id="28005"/>
    <lineage>
        <taxon>Eukaryota</taxon>
        <taxon>Discoba</taxon>
        <taxon>Euglenozoa</taxon>
        <taxon>Kinetoplastea</taxon>
        <taxon>Metakinetoplastina</taxon>
        <taxon>Trypanosomatida</taxon>
        <taxon>Trypanosomatidae</taxon>
        <taxon>Strigomonadinae</taxon>
        <taxon>Strigomonas</taxon>
    </lineage>
</organism>
<feature type="transmembrane region" description="Helical" evidence="5">
    <location>
        <begin position="21"/>
        <end position="40"/>
    </location>
</feature>
<keyword evidence="3 5" id="KW-1133">Transmembrane helix</keyword>
<dbReference type="AlphaFoldDB" id="S9UM89"/>
<name>S9UM89_9TRYP</name>
<feature type="transmembrane region" description="Helical" evidence="5">
    <location>
        <begin position="112"/>
        <end position="131"/>
    </location>
</feature>
<evidence type="ECO:0000256" key="5">
    <source>
        <dbReference type="SAM" id="Phobius"/>
    </source>
</evidence>